<dbReference type="AlphaFoldDB" id="I4B270"/>
<gene>
    <name evidence="3" type="ordered locus">Turpa_0726</name>
</gene>
<dbReference type="InterPro" id="IPR006047">
    <property type="entry name" value="GH13_cat_dom"/>
</dbReference>
<dbReference type="Gene3D" id="2.60.40.1180">
    <property type="entry name" value="Golgi alpha-mannosidase II"/>
    <property type="match status" value="1"/>
</dbReference>
<comment type="similarity">
    <text evidence="1">Belongs to the glycosyl hydrolase 13 family.</text>
</comment>
<dbReference type="InterPro" id="IPR044505">
    <property type="entry name" value="GlgX_Isoamylase_N_E_set"/>
</dbReference>
<dbReference type="CDD" id="cd02856">
    <property type="entry name" value="E_set_GDE_Isoamylase_N"/>
    <property type="match status" value="1"/>
</dbReference>
<keyword evidence="3" id="KW-0378">Hydrolase</keyword>
<evidence type="ECO:0000313" key="3">
    <source>
        <dbReference type="EMBL" id="AFM11377.1"/>
    </source>
</evidence>
<dbReference type="GO" id="GO:0005975">
    <property type="term" value="P:carbohydrate metabolic process"/>
    <property type="evidence" value="ECO:0007669"/>
    <property type="project" value="InterPro"/>
</dbReference>
<evidence type="ECO:0000259" key="2">
    <source>
        <dbReference type="SMART" id="SM00642"/>
    </source>
</evidence>
<dbReference type="SMART" id="SM00642">
    <property type="entry name" value="Aamy"/>
    <property type="match status" value="1"/>
</dbReference>
<dbReference type="Gene3D" id="3.20.20.80">
    <property type="entry name" value="Glycosidases"/>
    <property type="match status" value="1"/>
</dbReference>
<dbReference type="SUPFAM" id="SSF51445">
    <property type="entry name" value="(Trans)glycosidases"/>
    <property type="match status" value="1"/>
</dbReference>
<dbReference type="InterPro" id="IPR004193">
    <property type="entry name" value="Glyco_hydro_13_N"/>
</dbReference>
<dbReference type="InterPro" id="IPR017853">
    <property type="entry name" value="GH"/>
</dbReference>
<dbReference type="KEGG" id="tpx:Turpa_0726"/>
<dbReference type="PATRIC" id="fig|869212.3.peg.699"/>
<dbReference type="Proteomes" id="UP000006048">
    <property type="component" value="Chromosome"/>
</dbReference>
<dbReference type="Pfam" id="PF00128">
    <property type="entry name" value="Alpha-amylase"/>
    <property type="match status" value="1"/>
</dbReference>
<name>I4B270_TURPD</name>
<dbReference type="SUPFAM" id="SSF81296">
    <property type="entry name" value="E set domains"/>
    <property type="match status" value="1"/>
</dbReference>
<evidence type="ECO:0000313" key="4">
    <source>
        <dbReference type="Proteomes" id="UP000006048"/>
    </source>
</evidence>
<organism evidence="3 4">
    <name type="scientific">Turneriella parva (strain ATCC BAA-1111 / DSM 21527 / NCTC 11395 / H)</name>
    <name type="common">Leptospira parva</name>
    <dbReference type="NCBI Taxonomy" id="869212"/>
    <lineage>
        <taxon>Bacteria</taxon>
        <taxon>Pseudomonadati</taxon>
        <taxon>Spirochaetota</taxon>
        <taxon>Spirochaetia</taxon>
        <taxon>Leptospirales</taxon>
        <taxon>Leptospiraceae</taxon>
        <taxon>Turneriella</taxon>
    </lineage>
</organism>
<dbReference type="Pfam" id="PF02922">
    <property type="entry name" value="CBM_48"/>
    <property type="match status" value="1"/>
</dbReference>
<evidence type="ECO:0000256" key="1">
    <source>
        <dbReference type="ARBA" id="ARBA00008061"/>
    </source>
</evidence>
<sequence length="878" mass="99436">MLQRGGVGETMKKHDRQQTICTALLCILFVAKCAGPKSDFYRMYDAEPHAPSFNTTQIKNMEVMGPKIVDGGVSFTLYSERATRVHLLIFEDPESKYPVQEFQMSRFGNVWSVFVNGVGHGTYYGYRAWGPNFDYHPSWYPGTLYGFKSDFDNQGNRFNPNKLLLDPYAKAVHRKHDWTKGMAASGPYRHEDTTAAAGKGIVLRDNNYSWSGDEQSYWSRKQSTANRRARNSIIFYEVHPKGISAASLPGIPGLANDYRARFPGTFRGTGELAPYLADLGITAVEFLPVHEAGGDGGYWKYWTLNFFAPEFTYAYRPEKGSQVNEFRQMVEQFHKYNIEVIIDVVYNHTGEGGLWREKVPLIEGNVPTNPNDPSNFWGYDPAETATILSYRGIDNYSYYALTGPNKEFYYDHTGTGNMVRTGSPPVRRMVIDSLRYWVEQMHIDGFRFDLSEVLEKKDGQATNNWNGYSYWKEWGADSTSGIAATRKNMSASMWIVNDPVLQRYDTRLIAEPWSIGGYRFGDHPKAYCYGADGQHYAGYETGCASQDTTYTTGYAWYEWSDLFKRVSRRIINNDDYRFNGDSPVDFGGALTGSAAKFNESFDGRQPYHNINKITAHDGFTMYDLLSYNQKRNGIGPLNPLGTDPYSGDDGSNYSRDWGFNENLKRQNFRNLITLLMVANGTPMLLGGDEWMRTQFGNNNAYSTGSDNQYNWYRWGVWVSDPYAYRMYDFTRKMIRFRKDNLWAFAKTTYPGMNDLSWHDIGASPNNCDASLAGTAAWGGTDKVIALCYKNPPTGKTEIYIAFNLGGTTTHNINLPTGTWNVVVDTQYYFEGFHANLSGNYCANSSDSTFNPAAPKCNASTVTGTYSLPPRSVLILQKQ</sequence>
<dbReference type="InterPro" id="IPR013783">
    <property type="entry name" value="Ig-like_fold"/>
</dbReference>
<feature type="domain" description="Glycosyl hydrolase family 13 catalytic" evidence="2">
    <location>
        <begin position="249"/>
        <end position="737"/>
    </location>
</feature>
<protein>
    <submittedName>
        <fullName evidence="3">Glycoside hydrolase family 13 domain protein</fullName>
    </submittedName>
</protein>
<accession>I4B270</accession>
<proteinExistence type="inferred from homology"/>
<dbReference type="HOGENOM" id="CLU_011725_2_1_12"/>
<dbReference type="Gene3D" id="2.60.40.10">
    <property type="entry name" value="Immunoglobulins"/>
    <property type="match status" value="1"/>
</dbReference>
<dbReference type="InterPro" id="IPR014756">
    <property type="entry name" value="Ig_E-set"/>
</dbReference>
<reference evidence="3 4" key="1">
    <citation type="submission" date="2012-06" db="EMBL/GenBank/DDBJ databases">
        <title>The complete chromosome of genome of Turneriella parva DSM 21527.</title>
        <authorList>
            <consortium name="US DOE Joint Genome Institute (JGI-PGF)"/>
            <person name="Lucas S."/>
            <person name="Han J."/>
            <person name="Lapidus A."/>
            <person name="Bruce D."/>
            <person name="Goodwin L."/>
            <person name="Pitluck S."/>
            <person name="Peters L."/>
            <person name="Kyrpides N."/>
            <person name="Mavromatis K."/>
            <person name="Ivanova N."/>
            <person name="Mikhailova N."/>
            <person name="Chertkov O."/>
            <person name="Detter J.C."/>
            <person name="Tapia R."/>
            <person name="Han C."/>
            <person name="Land M."/>
            <person name="Hauser L."/>
            <person name="Markowitz V."/>
            <person name="Cheng J.-F."/>
            <person name="Hugenholtz P."/>
            <person name="Woyke T."/>
            <person name="Wu D."/>
            <person name="Gronow S."/>
            <person name="Wellnitz S."/>
            <person name="Brambilla E."/>
            <person name="Klenk H.-P."/>
            <person name="Eisen J.A."/>
        </authorList>
    </citation>
    <scope>NUCLEOTIDE SEQUENCE [LARGE SCALE GENOMIC DNA]</scope>
    <source>
        <strain evidence="4">ATCC BAA-1111 / DSM 21527 / NCTC 11395 / H</strain>
    </source>
</reference>
<dbReference type="STRING" id="869212.Turpa_0726"/>
<keyword evidence="4" id="KW-1185">Reference proteome</keyword>
<dbReference type="InterPro" id="IPR013780">
    <property type="entry name" value="Glyco_hydro_b"/>
</dbReference>
<dbReference type="PANTHER" id="PTHR43002">
    <property type="entry name" value="GLYCOGEN DEBRANCHING ENZYME"/>
    <property type="match status" value="1"/>
</dbReference>
<dbReference type="EMBL" id="CP002959">
    <property type="protein sequence ID" value="AFM11377.1"/>
    <property type="molecule type" value="Genomic_DNA"/>
</dbReference>
<dbReference type="GO" id="GO:0004553">
    <property type="term" value="F:hydrolase activity, hydrolyzing O-glycosyl compounds"/>
    <property type="evidence" value="ECO:0007669"/>
    <property type="project" value="InterPro"/>
</dbReference>